<evidence type="ECO:0000313" key="4">
    <source>
        <dbReference type="Proteomes" id="UP000726105"/>
    </source>
</evidence>
<evidence type="ECO:0000256" key="1">
    <source>
        <dbReference type="PROSITE-ProRule" id="PRU00464"/>
    </source>
</evidence>
<dbReference type="AlphaFoldDB" id="A0A935IQS2"/>
<dbReference type="SUPFAM" id="SSF54197">
    <property type="entry name" value="HIT-like"/>
    <property type="match status" value="1"/>
</dbReference>
<dbReference type="PANTHER" id="PTHR46648">
    <property type="entry name" value="HIT FAMILY PROTEIN 1"/>
    <property type="match status" value="1"/>
</dbReference>
<dbReference type="InterPro" id="IPR011146">
    <property type="entry name" value="HIT-like"/>
</dbReference>
<feature type="short sequence motif" description="Histidine triad motif" evidence="1">
    <location>
        <begin position="65"/>
        <end position="69"/>
    </location>
</feature>
<dbReference type="Pfam" id="PF01230">
    <property type="entry name" value="HIT"/>
    <property type="match status" value="1"/>
</dbReference>
<dbReference type="GO" id="GO:0003824">
    <property type="term" value="F:catalytic activity"/>
    <property type="evidence" value="ECO:0007669"/>
    <property type="project" value="InterPro"/>
</dbReference>
<comment type="caution">
    <text evidence="3">The sequence shown here is derived from an EMBL/GenBank/DDBJ whole genome shotgun (WGS) entry which is preliminary data.</text>
</comment>
<protein>
    <submittedName>
        <fullName evidence="3">HIT family protein</fullName>
    </submittedName>
</protein>
<accession>A0A935IQS2</accession>
<evidence type="ECO:0000259" key="2">
    <source>
        <dbReference type="PROSITE" id="PS51084"/>
    </source>
</evidence>
<gene>
    <name evidence="3" type="ORF">IPI13_09590</name>
</gene>
<evidence type="ECO:0000313" key="3">
    <source>
        <dbReference type="EMBL" id="MBK7273396.1"/>
    </source>
</evidence>
<dbReference type="EMBL" id="JADJIB010000003">
    <property type="protein sequence ID" value="MBK7273396.1"/>
    <property type="molecule type" value="Genomic_DNA"/>
</dbReference>
<reference evidence="3 4" key="1">
    <citation type="submission" date="2020-10" db="EMBL/GenBank/DDBJ databases">
        <title>Connecting structure to function with the recovery of over 1000 high-quality activated sludge metagenome-assembled genomes encoding full-length rRNA genes using long-read sequencing.</title>
        <authorList>
            <person name="Singleton C.M."/>
            <person name="Petriglieri F."/>
            <person name="Kristensen J.M."/>
            <person name="Kirkegaard R.H."/>
            <person name="Michaelsen T.Y."/>
            <person name="Andersen M.H."/>
            <person name="Karst S.M."/>
            <person name="Dueholm M.S."/>
            <person name="Nielsen P.H."/>
            <person name="Albertsen M."/>
        </authorList>
    </citation>
    <scope>NUCLEOTIDE SEQUENCE [LARGE SCALE GENOMIC DNA]</scope>
    <source>
        <strain evidence="3">Ega_18-Q3-R5-49_MAXAC.001</strain>
    </source>
</reference>
<organism evidence="3 4">
    <name type="scientific">Candidatus Phosphoribacter hodrii</name>
    <dbReference type="NCBI Taxonomy" id="2953743"/>
    <lineage>
        <taxon>Bacteria</taxon>
        <taxon>Bacillati</taxon>
        <taxon>Actinomycetota</taxon>
        <taxon>Actinomycetes</taxon>
        <taxon>Micrococcales</taxon>
        <taxon>Dermatophilaceae</taxon>
        <taxon>Candidatus Phosphoribacter</taxon>
    </lineage>
</organism>
<proteinExistence type="predicted"/>
<sequence length="225" mass="23819">MRSNPGYTLVTTRRHVADLSGLDWSELVDLAWVTKRVAAGLRSALGATKVTLRANWGPPGQHTPHVHLHLVPRFPGDGHDGYLPGPLEDIPLRELTRLADELIGRITCEPHESAEHPGQGLARVGIHPLNDEIPGHPCASVVIPPDGSYPPGLALASALAALSSAARDIVGAGRATGLTIRLAAGPPEPSPTDHELVAYPRWSDDGFACVPKHLPTARQAVDGVE</sequence>
<dbReference type="Gene3D" id="3.30.428.10">
    <property type="entry name" value="HIT-like"/>
    <property type="match status" value="1"/>
</dbReference>
<dbReference type="InterPro" id="IPR001310">
    <property type="entry name" value="Histidine_triad_HIT"/>
</dbReference>
<dbReference type="PROSITE" id="PS51084">
    <property type="entry name" value="HIT_2"/>
    <property type="match status" value="1"/>
</dbReference>
<dbReference type="PANTHER" id="PTHR46648:SF1">
    <property type="entry name" value="ADENOSINE 5'-MONOPHOSPHORAMIDASE HNT1"/>
    <property type="match status" value="1"/>
</dbReference>
<feature type="domain" description="HIT" evidence="2">
    <location>
        <begin position="1"/>
        <end position="80"/>
    </location>
</feature>
<name>A0A935IQS2_9MICO</name>
<dbReference type="Proteomes" id="UP000726105">
    <property type="component" value="Unassembled WGS sequence"/>
</dbReference>
<dbReference type="GO" id="GO:0009117">
    <property type="term" value="P:nucleotide metabolic process"/>
    <property type="evidence" value="ECO:0007669"/>
    <property type="project" value="TreeGrafter"/>
</dbReference>
<dbReference type="InterPro" id="IPR036265">
    <property type="entry name" value="HIT-like_sf"/>
</dbReference>